<evidence type="ECO:0000313" key="2">
    <source>
        <dbReference type="Proteomes" id="UP001642900"/>
    </source>
</evidence>
<comment type="caution">
    <text evidence="1">The sequence shown here is derived from an EMBL/GenBank/DDBJ whole genome shotgun (WGS) entry which is preliminary data.</text>
</comment>
<evidence type="ECO:0008006" key="3">
    <source>
        <dbReference type="Google" id="ProtNLM"/>
    </source>
</evidence>
<keyword evidence="2" id="KW-1185">Reference proteome</keyword>
<reference evidence="1 2" key="1">
    <citation type="submission" date="2020-02" db="EMBL/GenBank/DDBJ databases">
        <title>Genome sequence of strain CCNWXJ40-4.</title>
        <authorList>
            <person name="Gao J."/>
            <person name="Sun J."/>
        </authorList>
    </citation>
    <scope>NUCLEOTIDE SEQUENCE [LARGE SCALE GENOMIC DNA]</scope>
    <source>
        <strain evidence="1 2">CCNWXJ 40-4</strain>
    </source>
</reference>
<dbReference type="RefSeq" id="WP_165034420.1">
    <property type="nucleotide sequence ID" value="NZ_JAAKZF010000188.1"/>
</dbReference>
<evidence type="ECO:0000313" key="1">
    <source>
        <dbReference type="EMBL" id="NGO56094.1"/>
    </source>
</evidence>
<name>A0A6G4WN76_9HYPH</name>
<sequence length="80" mass="8771">MPKRIIHTDRFLADAEAIHGIIIGYSGGLRVGCDHCRAMQRLHDALLQAIIDVTGREAPWIYRSNSGPRDTGSKKPTACA</sequence>
<dbReference type="Proteomes" id="UP001642900">
    <property type="component" value="Unassembled WGS sequence"/>
</dbReference>
<accession>A0A6G4WN76</accession>
<dbReference type="EMBL" id="JAAKZF010000188">
    <property type="protein sequence ID" value="NGO56094.1"/>
    <property type="molecule type" value="Genomic_DNA"/>
</dbReference>
<organism evidence="1 2">
    <name type="scientific">Allomesorhizobium camelthorni</name>
    <dbReference type="NCBI Taxonomy" id="475069"/>
    <lineage>
        <taxon>Bacteria</taxon>
        <taxon>Pseudomonadati</taxon>
        <taxon>Pseudomonadota</taxon>
        <taxon>Alphaproteobacteria</taxon>
        <taxon>Hyphomicrobiales</taxon>
        <taxon>Phyllobacteriaceae</taxon>
        <taxon>Allomesorhizobium</taxon>
    </lineage>
</organism>
<protein>
    <recommendedName>
        <fullName evidence="3">Transposase</fullName>
    </recommendedName>
</protein>
<dbReference type="AlphaFoldDB" id="A0A6G4WN76"/>
<gene>
    <name evidence="1" type="ORF">G6N73_34880</name>
</gene>
<proteinExistence type="predicted"/>